<sequence>MLKLLFAGLLALSLSLKVALGFSLGFQAAALADPALGRHDEAVAGFLERSGFTIEGWQGTGQVRLVSARAGACRVLVGALSPLSWHRDLLHRLAPEGGRAFFVYEGGTYEDQPRWRAWLRHYGRMSARLIGLAVADRPLYGVVTTPGCGHEVAWHGLDHPAR</sequence>
<comment type="caution">
    <text evidence="1">The sequence shown here is derived from an EMBL/GenBank/DDBJ whole genome shotgun (WGS) entry which is preliminary data.</text>
</comment>
<name>A0A4Z0NGR8_9HYPH</name>
<evidence type="ECO:0000313" key="1">
    <source>
        <dbReference type="EMBL" id="TGD94850.1"/>
    </source>
</evidence>
<reference evidence="1 2" key="1">
    <citation type="submission" date="2019-04" db="EMBL/GenBank/DDBJ databases">
        <authorList>
            <person name="Feng G."/>
            <person name="Zhu H."/>
        </authorList>
    </citation>
    <scope>NUCLEOTIDE SEQUENCE [LARGE SCALE GENOMIC DNA]</scope>
    <source>
        <strain evidence="1 2">6HR-1</strain>
    </source>
</reference>
<keyword evidence="2" id="KW-1185">Reference proteome</keyword>
<proteinExistence type="predicted"/>
<accession>A0A4Z0NGR8</accession>
<dbReference type="OrthoDB" id="8081308at2"/>
<dbReference type="EMBL" id="SRLB01000037">
    <property type="protein sequence ID" value="TGD94850.1"/>
    <property type="molecule type" value="Genomic_DNA"/>
</dbReference>
<dbReference type="Proteomes" id="UP000297535">
    <property type="component" value="Unassembled WGS sequence"/>
</dbReference>
<protein>
    <submittedName>
        <fullName evidence="1">Uncharacterized protein</fullName>
    </submittedName>
</protein>
<evidence type="ECO:0000313" key="2">
    <source>
        <dbReference type="Proteomes" id="UP000297535"/>
    </source>
</evidence>
<gene>
    <name evidence="1" type="ORF">EU555_30840</name>
</gene>
<dbReference type="RefSeq" id="WP_135419159.1">
    <property type="nucleotide sequence ID" value="NZ_SRLB01000037.1"/>
</dbReference>
<dbReference type="AlphaFoldDB" id="A0A4Z0NGR8"/>
<organism evidence="1 2">
    <name type="scientific">Methylobacterium nonmethylotrophicum</name>
    <dbReference type="NCBI Taxonomy" id="1141884"/>
    <lineage>
        <taxon>Bacteria</taxon>
        <taxon>Pseudomonadati</taxon>
        <taxon>Pseudomonadota</taxon>
        <taxon>Alphaproteobacteria</taxon>
        <taxon>Hyphomicrobiales</taxon>
        <taxon>Methylobacteriaceae</taxon>
        <taxon>Methylobacterium</taxon>
    </lineage>
</organism>